<dbReference type="AlphaFoldDB" id="A0A090AJT5"/>
<name>A0A090AJT5_9ENTR</name>
<keyword evidence="3" id="KW-0808">Transferase</keyword>
<dbReference type="SUPFAM" id="SSF52821">
    <property type="entry name" value="Rhodanese/Cell cycle control phosphatase"/>
    <property type="match status" value="1"/>
</dbReference>
<feature type="domain" description="Rhodanese" evidence="2">
    <location>
        <begin position="50"/>
        <end position="141"/>
    </location>
</feature>
<proteinExistence type="predicted"/>
<dbReference type="InterPro" id="IPR036873">
    <property type="entry name" value="Rhodanese-like_dom_sf"/>
</dbReference>
<dbReference type="Gene3D" id="3.40.250.10">
    <property type="entry name" value="Rhodanese-like domain"/>
    <property type="match status" value="1"/>
</dbReference>
<dbReference type="EMBL" id="AP014521">
    <property type="protein sequence ID" value="BAP58723.1"/>
    <property type="molecule type" value="Genomic_DNA"/>
</dbReference>
<protein>
    <submittedName>
        <fullName evidence="3">Rhodanese-related sulfurtransferase</fullName>
    </submittedName>
</protein>
<evidence type="ECO:0000256" key="1">
    <source>
        <dbReference type="SAM" id="Phobius"/>
    </source>
</evidence>
<accession>A0A090AJT5</accession>
<dbReference type="CDD" id="cd00158">
    <property type="entry name" value="RHOD"/>
    <property type="match status" value="1"/>
</dbReference>
<dbReference type="SMART" id="SM00450">
    <property type="entry name" value="RHOD"/>
    <property type="match status" value="1"/>
</dbReference>
<keyword evidence="1" id="KW-0812">Transmembrane</keyword>
<reference evidence="3 4" key="2">
    <citation type="journal article" date="2014" name="Curr. Biol.">
        <title>Symbiont-Supplemented Maternal Investment Underpinning Host's Ecological Adaptation.</title>
        <authorList>
            <person name="Kaiwa N."/>
            <person name="Hosokawa T."/>
            <person name="Nikoh N."/>
            <person name="Tanahashi M."/>
            <person name="Moriyama M."/>
            <person name="Meng X.Y."/>
            <person name="Maeda T."/>
            <person name="Yamaguchi K."/>
            <person name="Shigenobu S."/>
            <person name="Ito M."/>
            <person name="Fukatsu T."/>
        </authorList>
    </citation>
    <scope>NUCLEOTIDE SEQUENCE [LARGE SCALE GENOMIC DNA]</scope>
    <source>
        <strain evidence="3 4">UwTKB</strain>
    </source>
</reference>
<evidence type="ECO:0000313" key="4">
    <source>
        <dbReference type="Proteomes" id="UP000031627"/>
    </source>
</evidence>
<evidence type="ECO:0000313" key="3">
    <source>
        <dbReference type="EMBL" id="BAP58723.1"/>
    </source>
</evidence>
<sequence length="144" mass="17123">MQEITLFIKNHLILFLIWFFMFFLIIIMCIKNFFAIGKIIDKNTAIELINRKNAVIFDIRSIKDYQNGHIVNAIHINLLNFEEIKKNILKKYKNHSIIIVSMTGYNINTFAKKLKMLEFKNIFVLKDGINGWKKNKLPLIKNKY</sequence>
<keyword evidence="4" id="KW-1185">Reference proteome</keyword>
<dbReference type="GO" id="GO:0016740">
    <property type="term" value="F:transferase activity"/>
    <property type="evidence" value="ECO:0007669"/>
    <property type="project" value="UniProtKB-KW"/>
</dbReference>
<dbReference type="HOGENOM" id="CLU_089574_1_5_6"/>
<dbReference type="PROSITE" id="PS50206">
    <property type="entry name" value="RHODANESE_3"/>
    <property type="match status" value="1"/>
</dbReference>
<dbReference type="InterPro" id="IPR001763">
    <property type="entry name" value="Rhodanese-like_dom"/>
</dbReference>
<reference evidence="4" key="1">
    <citation type="submission" date="2013-11" db="EMBL/GenBank/DDBJ databases">
        <title>Symbiont-containing voluminous jelly as an extraordinary maternal gift for overwintering insect nymphs.</title>
        <authorList>
            <person name="Kaiwa N."/>
            <person name="Hosokawa T."/>
            <person name="Nikoh N."/>
            <person name="Meng X.Y."/>
            <person name="Tanahashi M."/>
            <person name="Moriyama M."/>
            <person name="Maeda T."/>
            <person name="Yamaguchi K."/>
            <person name="Shigenobu S."/>
            <person name="Ito M."/>
            <person name="Fukatsu T."/>
        </authorList>
    </citation>
    <scope>NUCLEOTIDE SEQUENCE [LARGE SCALE GENOMIC DNA]</scope>
    <source>
        <strain evidence="4">UwTKB</strain>
    </source>
</reference>
<dbReference type="STRING" id="1410383.TGUWTKB_4970"/>
<dbReference type="KEGG" id="sbw:TGUWTKB_4970"/>
<keyword evidence="1" id="KW-0472">Membrane</keyword>
<dbReference type="Proteomes" id="UP000031627">
    <property type="component" value="Chromosome"/>
</dbReference>
<feature type="transmembrane region" description="Helical" evidence="1">
    <location>
        <begin position="12"/>
        <end position="34"/>
    </location>
</feature>
<evidence type="ECO:0000259" key="2">
    <source>
        <dbReference type="PROSITE" id="PS50206"/>
    </source>
</evidence>
<organism evidence="3 4">
    <name type="scientific">Candidatus Tachikawaea gelatinosa</name>
    <dbReference type="NCBI Taxonomy" id="1410383"/>
    <lineage>
        <taxon>Bacteria</taxon>
        <taxon>Pseudomonadati</taxon>
        <taxon>Pseudomonadota</taxon>
        <taxon>Gammaproteobacteria</taxon>
        <taxon>Enterobacterales</taxon>
        <taxon>Enterobacteriaceae</taxon>
        <taxon>Candidatus Tachikawaea</taxon>
    </lineage>
</organism>
<gene>
    <name evidence="3" type="primary">yibN</name>
    <name evidence="3" type="ORF">TGUWTKB_4970</name>
</gene>
<keyword evidence="1" id="KW-1133">Transmembrane helix</keyword>
<dbReference type="Pfam" id="PF00581">
    <property type="entry name" value="Rhodanese"/>
    <property type="match status" value="1"/>
</dbReference>